<dbReference type="AlphaFoldDB" id="A0A0S4KIU6"/>
<protein>
    <submittedName>
        <fullName evidence="2">Uncharacterized protein</fullName>
    </submittedName>
</protein>
<name>A0A0S4KIU6_BODSA</name>
<dbReference type="EMBL" id="CYKH01002252">
    <property type="protein sequence ID" value="CUI15560.1"/>
    <property type="molecule type" value="Genomic_DNA"/>
</dbReference>
<feature type="region of interest" description="Disordered" evidence="1">
    <location>
        <begin position="141"/>
        <end position="191"/>
    </location>
</feature>
<keyword evidence="3" id="KW-1185">Reference proteome</keyword>
<dbReference type="VEuPathDB" id="TriTrypDB:BSAL_48415"/>
<feature type="compositionally biased region" description="Low complexity" evidence="1">
    <location>
        <begin position="143"/>
        <end position="177"/>
    </location>
</feature>
<sequence length="223" mass="23464">MAPRFILPPPATSITLLDSVTITLTARSIAVENGRAPSATPSPMDHGNAEQVADDGFETRSAIVGEMRATTGGDSVPATFDKDLVQWYRGQLLNFDDNKQLCTKDEVVTLLGDQDTDLVVFLRVGDSTFRLCAFQSLTRVSNSGLSTSSGTSPLTSSLSSPPKAQASSDASAFSSTAITNSGSPSSPPRKANDRYTSAIAFEFVTNVISNVIGEDLYSAGADD</sequence>
<reference evidence="3" key="1">
    <citation type="submission" date="2015-09" db="EMBL/GenBank/DDBJ databases">
        <authorList>
            <consortium name="Pathogen Informatics"/>
        </authorList>
    </citation>
    <scope>NUCLEOTIDE SEQUENCE [LARGE SCALE GENOMIC DNA]</scope>
    <source>
        <strain evidence="3">Lake Konstanz</strain>
    </source>
</reference>
<organism evidence="2 3">
    <name type="scientific">Bodo saltans</name>
    <name type="common">Flagellated protozoan</name>
    <dbReference type="NCBI Taxonomy" id="75058"/>
    <lineage>
        <taxon>Eukaryota</taxon>
        <taxon>Discoba</taxon>
        <taxon>Euglenozoa</taxon>
        <taxon>Kinetoplastea</taxon>
        <taxon>Metakinetoplastina</taxon>
        <taxon>Eubodonida</taxon>
        <taxon>Bodonidae</taxon>
        <taxon>Bodo</taxon>
    </lineage>
</organism>
<evidence type="ECO:0000313" key="3">
    <source>
        <dbReference type="Proteomes" id="UP000051952"/>
    </source>
</evidence>
<evidence type="ECO:0000256" key="1">
    <source>
        <dbReference type="SAM" id="MobiDB-lite"/>
    </source>
</evidence>
<proteinExistence type="predicted"/>
<evidence type="ECO:0000313" key="2">
    <source>
        <dbReference type="EMBL" id="CUI15560.1"/>
    </source>
</evidence>
<accession>A0A0S4KIU6</accession>
<dbReference type="Proteomes" id="UP000051952">
    <property type="component" value="Unassembled WGS sequence"/>
</dbReference>
<gene>
    <name evidence="2" type="ORF">BSAL_48415</name>
</gene>